<dbReference type="EnsemblMetazoa" id="Aqu2.1.28550_001">
    <property type="protein sequence ID" value="Aqu2.1.28550_001"/>
    <property type="gene ID" value="Aqu2.1.28550"/>
</dbReference>
<organism evidence="1">
    <name type="scientific">Amphimedon queenslandica</name>
    <name type="common">Sponge</name>
    <dbReference type="NCBI Taxonomy" id="400682"/>
    <lineage>
        <taxon>Eukaryota</taxon>
        <taxon>Metazoa</taxon>
        <taxon>Porifera</taxon>
        <taxon>Demospongiae</taxon>
        <taxon>Heteroscleromorpha</taxon>
        <taxon>Haplosclerida</taxon>
        <taxon>Niphatidae</taxon>
        <taxon>Amphimedon</taxon>
    </lineage>
</organism>
<reference evidence="1" key="1">
    <citation type="submission" date="2017-05" db="UniProtKB">
        <authorList>
            <consortium name="EnsemblMetazoa"/>
        </authorList>
    </citation>
    <scope>IDENTIFICATION</scope>
</reference>
<evidence type="ECO:0000313" key="1">
    <source>
        <dbReference type="EnsemblMetazoa" id="Aqu2.1.28550_001"/>
    </source>
</evidence>
<name>A0A1X7UKP7_AMPQE</name>
<dbReference type="AlphaFoldDB" id="A0A1X7UKP7"/>
<accession>A0A1X7UKP7</accession>
<dbReference type="InParanoid" id="A0A1X7UKP7"/>
<protein>
    <submittedName>
        <fullName evidence="1">Uncharacterized protein</fullName>
    </submittedName>
</protein>
<sequence length="74" mass="8520">EKFLLAYIPRVLLYYSGRAVFDVDTSLSIDNLTSILSNMTGLLPLARENDTSEETQSIHIEWEFDSTWYFLGVI</sequence>
<proteinExistence type="predicted"/>